<evidence type="ECO:0000313" key="2">
    <source>
        <dbReference type="EMBL" id="CAL1395963.1"/>
    </source>
</evidence>
<feature type="region of interest" description="Disordered" evidence="1">
    <location>
        <begin position="52"/>
        <end position="125"/>
    </location>
</feature>
<keyword evidence="3" id="KW-1185">Reference proteome</keyword>
<protein>
    <submittedName>
        <fullName evidence="2">Uncharacterized protein</fullName>
    </submittedName>
</protein>
<proteinExistence type="predicted"/>
<feature type="compositionally biased region" description="Basic and acidic residues" evidence="1">
    <location>
        <begin position="99"/>
        <end position="117"/>
    </location>
</feature>
<evidence type="ECO:0000256" key="1">
    <source>
        <dbReference type="SAM" id="MobiDB-lite"/>
    </source>
</evidence>
<sequence>MRWGVVKGGGGGLEGVNFGANLGGFPVDVGGEYVATTDLDLLENQVGEVKAGRGPTEVVDDGVVGTRGGDGRGVSSSMRRDAEKEEEDERKSPALQQSTEERGRIQRNVSHKEEKTETNSNIFCI</sequence>
<gene>
    <name evidence="2" type="ORF">LTRI10_LOCUS36358</name>
</gene>
<evidence type="ECO:0000313" key="3">
    <source>
        <dbReference type="Proteomes" id="UP001497516"/>
    </source>
</evidence>
<dbReference type="Proteomes" id="UP001497516">
    <property type="component" value="Chromosome 6"/>
</dbReference>
<reference evidence="2 3" key="1">
    <citation type="submission" date="2024-04" db="EMBL/GenBank/DDBJ databases">
        <authorList>
            <person name="Fracassetti M."/>
        </authorList>
    </citation>
    <scope>NUCLEOTIDE SEQUENCE [LARGE SCALE GENOMIC DNA]</scope>
</reference>
<dbReference type="EMBL" id="OZ034819">
    <property type="protein sequence ID" value="CAL1395963.1"/>
    <property type="molecule type" value="Genomic_DNA"/>
</dbReference>
<dbReference type="AlphaFoldDB" id="A0AAV2FE07"/>
<accession>A0AAV2FE07</accession>
<organism evidence="2 3">
    <name type="scientific">Linum trigynum</name>
    <dbReference type="NCBI Taxonomy" id="586398"/>
    <lineage>
        <taxon>Eukaryota</taxon>
        <taxon>Viridiplantae</taxon>
        <taxon>Streptophyta</taxon>
        <taxon>Embryophyta</taxon>
        <taxon>Tracheophyta</taxon>
        <taxon>Spermatophyta</taxon>
        <taxon>Magnoliopsida</taxon>
        <taxon>eudicotyledons</taxon>
        <taxon>Gunneridae</taxon>
        <taxon>Pentapetalae</taxon>
        <taxon>rosids</taxon>
        <taxon>fabids</taxon>
        <taxon>Malpighiales</taxon>
        <taxon>Linaceae</taxon>
        <taxon>Linum</taxon>
    </lineage>
</organism>
<name>A0AAV2FE07_9ROSI</name>